<dbReference type="GO" id="GO:0016705">
    <property type="term" value="F:oxidoreductase activity, acting on paired donors, with incorporation or reduction of molecular oxygen"/>
    <property type="evidence" value="ECO:0007669"/>
    <property type="project" value="InterPro"/>
</dbReference>
<dbReference type="PRINTS" id="PR00463">
    <property type="entry name" value="EP450I"/>
</dbReference>
<dbReference type="PANTHER" id="PTHR24305">
    <property type="entry name" value="CYTOCHROME P450"/>
    <property type="match status" value="1"/>
</dbReference>
<dbReference type="Pfam" id="PF00067">
    <property type="entry name" value="p450"/>
    <property type="match status" value="1"/>
</dbReference>
<keyword evidence="4 9" id="KW-0349">Heme</keyword>
<keyword evidence="12" id="KW-1185">Reference proteome</keyword>
<evidence type="ECO:0000256" key="8">
    <source>
        <dbReference type="ARBA" id="ARBA00023033"/>
    </source>
</evidence>
<dbReference type="STRING" id="670483.S7Q7I4"/>
<evidence type="ECO:0000256" key="9">
    <source>
        <dbReference type="PIRSR" id="PIRSR602401-1"/>
    </source>
</evidence>
<comment type="similarity">
    <text evidence="3 10">Belongs to the cytochrome P450 family.</text>
</comment>
<evidence type="ECO:0000256" key="2">
    <source>
        <dbReference type="ARBA" id="ARBA00005179"/>
    </source>
</evidence>
<dbReference type="OrthoDB" id="1470350at2759"/>
<evidence type="ECO:0000256" key="3">
    <source>
        <dbReference type="ARBA" id="ARBA00010617"/>
    </source>
</evidence>
<dbReference type="PROSITE" id="PS00086">
    <property type="entry name" value="CYTOCHROME_P450"/>
    <property type="match status" value="1"/>
</dbReference>
<keyword evidence="6 10" id="KW-0560">Oxidoreductase</keyword>
<dbReference type="InterPro" id="IPR002401">
    <property type="entry name" value="Cyt_P450_E_grp-I"/>
</dbReference>
<feature type="binding site" description="axial binding residue" evidence="9">
    <location>
        <position position="484"/>
    </location>
    <ligand>
        <name>heme</name>
        <dbReference type="ChEBI" id="CHEBI:30413"/>
    </ligand>
    <ligandPart>
        <name>Fe</name>
        <dbReference type="ChEBI" id="CHEBI:18248"/>
    </ligandPart>
</feature>
<dbReference type="InterPro" id="IPR050121">
    <property type="entry name" value="Cytochrome_P450_monoxygenase"/>
</dbReference>
<organism evidence="11 12">
    <name type="scientific">Gloeophyllum trabeum (strain ATCC 11539 / FP-39264 / Madison 617)</name>
    <name type="common">Brown rot fungus</name>
    <dbReference type="NCBI Taxonomy" id="670483"/>
    <lineage>
        <taxon>Eukaryota</taxon>
        <taxon>Fungi</taxon>
        <taxon>Dikarya</taxon>
        <taxon>Basidiomycota</taxon>
        <taxon>Agaricomycotina</taxon>
        <taxon>Agaricomycetes</taxon>
        <taxon>Gloeophyllales</taxon>
        <taxon>Gloeophyllaceae</taxon>
        <taxon>Gloeophyllum</taxon>
    </lineage>
</organism>
<evidence type="ECO:0000313" key="11">
    <source>
        <dbReference type="EMBL" id="EPQ55423.1"/>
    </source>
</evidence>
<evidence type="ECO:0000256" key="5">
    <source>
        <dbReference type="ARBA" id="ARBA00022723"/>
    </source>
</evidence>
<proteinExistence type="inferred from homology"/>
<keyword evidence="7 9" id="KW-0408">Iron</keyword>
<dbReference type="RefSeq" id="XP_007866141.1">
    <property type="nucleotide sequence ID" value="XM_007867950.1"/>
</dbReference>
<keyword evidence="5 9" id="KW-0479">Metal-binding</keyword>
<evidence type="ECO:0000256" key="10">
    <source>
        <dbReference type="RuleBase" id="RU000461"/>
    </source>
</evidence>
<dbReference type="GO" id="GO:0005506">
    <property type="term" value="F:iron ion binding"/>
    <property type="evidence" value="ECO:0007669"/>
    <property type="project" value="InterPro"/>
</dbReference>
<dbReference type="SUPFAM" id="SSF48264">
    <property type="entry name" value="Cytochrome P450"/>
    <property type="match status" value="1"/>
</dbReference>
<dbReference type="GeneID" id="19306128"/>
<evidence type="ECO:0000256" key="7">
    <source>
        <dbReference type="ARBA" id="ARBA00023004"/>
    </source>
</evidence>
<dbReference type="InterPro" id="IPR036396">
    <property type="entry name" value="Cyt_P450_sf"/>
</dbReference>
<comment type="cofactor">
    <cofactor evidence="1 9">
        <name>heme</name>
        <dbReference type="ChEBI" id="CHEBI:30413"/>
    </cofactor>
</comment>
<dbReference type="PRINTS" id="PR00385">
    <property type="entry name" value="P450"/>
</dbReference>
<dbReference type="KEGG" id="gtr:GLOTRDRAFT_42395"/>
<dbReference type="Gene3D" id="1.10.630.10">
    <property type="entry name" value="Cytochrome P450"/>
    <property type="match status" value="1"/>
</dbReference>
<gene>
    <name evidence="11" type="ORF">GLOTRDRAFT_42395</name>
</gene>
<dbReference type="InterPro" id="IPR017972">
    <property type="entry name" value="Cyt_P450_CS"/>
</dbReference>
<dbReference type="AlphaFoldDB" id="S7Q7I4"/>
<dbReference type="InterPro" id="IPR001128">
    <property type="entry name" value="Cyt_P450"/>
</dbReference>
<evidence type="ECO:0000313" key="12">
    <source>
        <dbReference type="Proteomes" id="UP000030669"/>
    </source>
</evidence>
<dbReference type="GO" id="GO:0020037">
    <property type="term" value="F:heme binding"/>
    <property type="evidence" value="ECO:0007669"/>
    <property type="project" value="InterPro"/>
</dbReference>
<sequence>MFSPTPSLLACVVFLVAYVYKRWSRSSLSHIPGPKSQSFVLGHLTDVFQGGAAKADFKWKDSFGSVVRYKGILGEDHLMISDPKALQYILHTSAYSFLKETGGKRAISHIINGHSLNSVDAGDVHKRHRKVMLPAFGGPEAKALFPVFRKHAQEASGSHLEPGAYAEALDISAVFNIPSWMSRATLDAIGEAAFDYQFDSLRNGDSELGKAYEVVNITLFGIQSTFRVLYDALMDRLPARIVEKFFTVWPSRRFRMMVNTAEVSTRVAKQLVTDKREAIGLGRNSKDVMMKGNLSTNPKARLSDEELYAEMRIILFAGHETTSTTLTWTLWEIAKHPDVQDKLRKEIQDTEAKVRAHSGGTQMELSLADIEGMSYLQAVLKASLRLHPAFPRIVRMVKDDQVVPLSTPIRSTTGEILEKIVIPAGTKIMLSIAAYNSRDKDMWGPDADAFNPERWLSGTERRKDQTAVGVVGNVMTFSSGTRSCIGWRFAMTEMQAFLVELVSKFEFSPAVDERRIRREGPALMFPVVDGEVGDGVKLPLRVSLVREA</sequence>
<dbReference type="PANTHER" id="PTHR24305:SF166">
    <property type="entry name" value="CYTOCHROME P450 12A4, MITOCHONDRIAL-RELATED"/>
    <property type="match status" value="1"/>
</dbReference>
<evidence type="ECO:0000256" key="4">
    <source>
        <dbReference type="ARBA" id="ARBA00022617"/>
    </source>
</evidence>
<comment type="pathway">
    <text evidence="2">Secondary metabolite biosynthesis.</text>
</comment>
<dbReference type="eggNOG" id="KOG0158">
    <property type="taxonomic scope" value="Eukaryota"/>
</dbReference>
<dbReference type="Proteomes" id="UP000030669">
    <property type="component" value="Unassembled WGS sequence"/>
</dbReference>
<evidence type="ECO:0000256" key="1">
    <source>
        <dbReference type="ARBA" id="ARBA00001971"/>
    </source>
</evidence>
<name>S7Q7I4_GLOTA</name>
<dbReference type="EMBL" id="KB469302">
    <property type="protein sequence ID" value="EPQ55423.1"/>
    <property type="molecule type" value="Genomic_DNA"/>
</dbReference>
<protein>
    <submittedName>
        <fullName evidence="11">Cytochrome P450</fullName>
    </submittedName>
</protein>
<dbReference type="GO" id="GO:0004497">
    <property type="term" value="F:monooxygenase activity"/>
    <property type="evidence" value="ECO:0007669"/>
    <property type="project" value="UniProtKB-KW"/>
</dbReference>
<dbReference type="HOGENOM" id="CLU_001570_5_11_1"/>
<reference evidence="11 12" key="1">
    <citation type="journal article" date="2012" name="Science">
        <title>The Paleozoic origin of enzymatic lignin decomposition reconstructed from 31 fungal genomes.</title>
        <authorList>
            <person name="Floudas D."/>
            <person name="Binder M."/>
            <person name="Riley R."/>
            <person name="Barry K."/>
            <person name="Blanchette R.A."/>
            <person name="Henrissat B."/>
            <person name="Martinez A.T."/>
            <person name="Otillar R."/>
            <person name="Spatafora J.W."/>
            <person name="Yadav J.S."/>
            <person name="Aerts A."/>
            <person name="Benoit I."/>
            <person name="Boyd A."/>
            <person name="Carlson A."/>
            <person name="Copeland A."/>
            <person name="Coutinho P.M."/>
            <person name="de Vries R.P."/>
            <person name="Ferreira P."/>
            <person name="Findley K."/>
            <person name="Foster B."/>
            <person name="Gaskell J."/>
            <person name="Glotzer D."/>
            <person name="Gorecki P."/>
            <person name="Heitman J."/>
            <person name="Hesse C."/>
            <person name="Hori C."/>
            <person name="Igarashi K."/>
            <person name="Jurgens J.A."/>
            <person name="Kallen N."/>
            <person name="Kersten P."/>
            <person name="Kohler A."/>
            <person name="Kuees U."/>
            <person name="Kumar T.K.A."/>
            <person name="Kuo A."/>
            <person name="LaButti K."/>
            <person name="Larrondo L.F."/>
            <person name="Lindquist E."/>
            <person name="Ling A."/>
            <person name="Lombard V."/>
            <person name="Lucas S."/>
            <person name="Lundell T."/>
            <person name="Martin R."/>
            <person name="McLaughlin D.J."/>
            <person name="Morgenstern I."/>
            <person name="Morin E."/>
            <person name="Murat C."/>
            <person name="Nagy L.G."/>
            <person name="Nolan M."/>
            <person name="Ohm R.A."/>
            <person name="Patyshakuliyeva A."/>
            <person name="Rokas A."/>
            <person name="Ruiz-Duenas F.J."/>
            <person name="Sabat G."/>
            <person name="Salamov A."/>
            <person name="Samejima M."/>
            <person name="Schmutz J."/>
            <person name="Slot J.C."/>
            <person name="St John F."/>
            <person name="Stenlid J."/>
            <person name="Sun H."/>
            <person name="Sun S."/>
            <person name="Syed K."/>
            <person name="Tsang A."/>
            <person name="Wiebenga A."/>
            <person name="Young D."/>
            <person name="Pisabarro A."/>
            <person name="Eastwood D.C."/>
            <person name="Martin F."/>
            <person name="Cullen D."/>
            <person name="Grigoriev I.V."/>
            <person name="Hibbett D.S."/>
        </authorList>
    </citation>
    <scope>NUCLEOTIDE SEQUENCE [LARGE SCALE GENOMIC DNA]</scope>
    <source>
        <strain evidence="11 12">ATCC 11539</strain>
    </source>
</reference>
<dbReference type="OMA" id="ERMTETD"/>
<keyword evidence="8 10" id="KW-0503">Monooxygenase</keyword>
<accession>S7Q7I4</accession>
<evidence type="ECO:0000256" key="6">
    <source>
        <dbReference type="ARBA" id="ARBA00023002"/>
    </source>
</evidence>